<evidence type="ECO:0000313" key="3">
    <source>
        <dbReference type="Proteomes" id="UP000647172"/>
    </source>
</evidence>
<evidence type="ECO:0000313" key="2">
    <source>
        <dbReference type="EMBL" id="GIE49713.1"/>
    </source>
</evidence>
<feature type="compositionally biased region" description="Basic residues" evidence="1">
    <location>
        <begin position="503"/>
        <end position="512"/>
    </location>
</feature>
<comment type="caution">
    <text evidence="2">The sequence shown here is derived from an EMBL/GenBank/DDBJ whole genome shotgun (WGS) entry which is preliminary data.</text>
</comment>
<feature type="compositionally biased region" description="Basic and acidic residues" evidence="1">
    <location>
        <begin position="482"/>
        <end position="502"/>
    </location>
</feature>
<name>A0A919MPP0_9ACTN</name>
<proteinExistence type="predicted"/>
<feature type="compositionally biased region" description="Basic and acidic residues" evidence="1">
    <location>
        <begin position="207"/>
        <end position="219"/>
    </location>
</feature>
<dbReference type="RefSeq" id="WP_203769186.1">
    <property type="nucleotide sequence ID" value="NZ_BAAAYJ010000104.1"/>
</dbReference>
<feature type="region of interest" description="Disordered" evidence="1">
    <location>
        <begin position="444"/>
        <end position="512"/>
    </location>
</feature>
<gene>
    <name evidence="2" type="ORF">Ani05nite_32470</name>
</gene>
<protein>
    <recommendedName>
        <fullName evidence="4">DUF4192 domain-containing protein</fullName>
    </recommendedName>
</protein>
<evidence type="ECO:0008006" key="4">
    <source>
        <dbReference type="Google" id="ProtNLM"/>
    </source>
</evidence>
<sequence>MTTLKVTSPAELISAVPFLIGFHPADSLTVVAMRGPLITFAVRIDLPEDGTPEEEAHAAVLHLATVVLRQQVEAVTILGYGTESRVTPAVLRISKAFRKEGLTIVDELRVTDGRYWSYLCTETRCCPAEGRPCEPANSVLAAEATFAGAVALPDRETLSAQLAPVTGDDREAMTSATAKAVLRLAALASERPALPGARIGPAPGYERSGDAPRFHDSKTPEPLAAASAAGRPGTAELHLGGVLWAKLGLAVPLPPDRKPTADPDPATGPVPGPGARPDLNAEPDLGTQPNPDPDMRPEAQLAPDLLSDEDYFFTLVRNAGRLAVREAERCYSSGGRLPDDDVAWLGVLLLNVPVRDYAWTRTRTEEWELALWSDVMRRVESRYLPAPAGLLAFVAWRMGQGALASVAVERALTEKPDYSLGLLMQRVLTVGLPPSVVDGWPAVEGMPTSEHGVHGEDDDARESHEPDRIGHADRPRVQIRPEIAKPGDTSRERRDRAGERRQAPRRATHRGI</sequence>
<dbReference type="InterPro" id="IPR025447">
    <property type="entry name" value="DUF4192"/>
</dbReference>
<feature type="region of interest" description="Disordered" evidence="1">
    <location>
        <begin position="254"/>
        <end position="299"/>
    </location>
</feature>
<accession>A0A919MPP0</accession>
<feature type="compositionally biased region" description="Basic and acidic residues" evidence="1">
    <location>
        <begin position="451"/>
        <end position="476"/>
    </location>
</feature>
<dbReference type="AlphaFoldDB" id="A0A919MPP0"/>
<dbReference type="Pfam" id="PF13830">
    <property type="entry name" value="DUF4192"/>
    <property type="match status" value="2"/>
</dbReference>
<dbReference type="Proteomes" id="UP000647172">
    <property type="component" value="Unassembled WGS sequence"/>
</dbReference>
<reference evidence="2" key="1">
    <citation type="submission" date="2021-01" db="EMBL/GenBank/DDBJ databases">
        <title>Whole genome shotgun sequence of Actinoplanes nipponensis NBRC 14063.</title>
        <authorList>
            <person name="Komaki H."/>
            <person name="Tamura T."/>
        </authorList>
    </citation>
    <scope>NUCLEOTIDE SEQUENCE</scope>
    <source>
        <strain evidence="2">NBRC 14063</strain>
    </source>
</reference>
<dbReference type="EMBL" id="BOMQ01000037">
    <property type="protein sequence ID" value="GIE49713.1"/>
    <property type="molecule type" value="Genomic_DNA"/>
</dbReference>
<feature type="region of interest" description="Disordered" evidence="1">
    <location>
        <begin position="194"/>
        <end position="230"/>
    </location>
</feature>
<evidence type="ECO:0000256" key="1">
    <source>
        <dbReference type="SAM" id="MobiDB-lite"/>
    </source>
</evidence>
<keyword evidence="3" id="KW-1185">Reference proteome</keyword>
<organism evidence="2 3">
    <name type="scientific">Actinoplanes nipponensis</name>
    <dbReference type="NCBI Taxonomy" id="135950"/>
    <lineage>
        <taxon>Bacteria</taxon>
        <taxon>Bacillati</taxon>
        <taxon>Actinomycetota</taxon>
        <taxon>Actinomycetes</taxon>
        <taxon>Micromonosporales</taxon>
        <taxon>Micromonosporaceae</taxon>
        <taxon>Actinoplanes</taxon>
    </lineage>
</organism>